<dbReference type="Pfam" id="PF00982">
    <property type="entry name" value="Glyco_transf_20"/>
    <property type="match status" value="1"/>
</dbReference>
<dbReference type="Gene3D" id="3.30.70.1020">
    <property type="entry name" value="Trehalose-6-phosphate phosphatase related protein, domain 2"/>
    <property type="match status" value="1"/>
</dbReference>
<proteinExistence type="inferred from homology"/>
<dbReference type="InterPro" id="IPR001830">
    <property type="entry name" value="Glyco_trans_20"/>
</dbReference>
<dbReference type="Pfam" id="PF02358">
    <property type="entry name" value="Trehalose_PPase"/>
    <property type="match status" value="1"/>
</dbReference>
<dbReference type="Gene3D" id="3.40.50.1000">
    <property type="entry name" value="HAD superfamily/HAD-like"/>
    <property type="match status" value="1"/>
</dbReference>
<evidence type="ECO:0000256" key="2">
    <source>
        <dbReference type="ARBA" id="ARBA00006330"/>
    </source>
</evidence>
<dbReference type="GO" id="GO:0005992">
    <property type="term" value="P:trehalose biosynthetic process"/>
    <property type="evidence" value="ECO:0007669"/>
    <property type="project" value="InterPro"/>
</dbReference>
<dbReference type="FunFam" id="3.40.50.2000:FF:000113">
    <property type="entry name" value="Alpha,alpha-trehalose-phosphate synthase"/>
    <property type="match status" value="1"/>
</dbReference>
<dbReference type="Gene3D" id="3.40.50.2000">
    <property type="entry name" value="Glycogen Phosphorylase B"/>
    <property type="match status" value="2"/>
</dbReference>
<dbReference type="PANTHER" id="PTHR10788:SF106">
    <property type="entry name" value="BCDNA.GH08860"/>
    <property type="match status" value="1"/>
</dbReference>
<dbReference type="SUPFAM" id="SSF53756">
    <property type="entry name" value="UDP-Glycosyltransferase/glycogen phosphorylase"/>
    <property type="match status" value="1"/>
</dbReference>
<dbReference type="CDD" id="cd01627">
    <property type="entry name" value="HAD_TPP"/>
    <property type="match status" value="1"/>
</dbReference>
<dbReference type="FunFam" id="3.40.50.1000:FF:000324">
    <property type="entry name" value="Putative Alpha,alpha-trehalose-phosphate synthase"/>
    <property type="match status" value="1"/>
</dbReference>
<evidence type="ECO:0000313" key="3">
    <source>
        <dbReference type="EMBL" id="CDW19388.1"/>
    </source>
</evidence>
<dbReference type="InterPro" id="IPR036412">
    <property type="entry name" value="HAD-like_sf"/>
</dbReference>
<evidence type="ECO:0000256" key="1">
    <source>
        <dbReference type="ARBA" id="ARBA00005409"/>
    </source>
</evidence>
<dbReference type="SUPFAM" id="SSF56784">
    <property type="entry name" value="HAD-like"/>
    <property type="match status" value="1"/>
</dbReference>
<reference evidence="3" key="1">
    <citation type="submission" date="2014-05" db="EMBL/GenBank/DDBJ databases">
        <authorList>
            <person name="Chronopoulou M."/>
        </authorList>
    </citation>
    <scope>NUCLEOTIDE SEQUENCE</scope>
    <source>
        <tissue evidence="3">Whole organism</tissue>
    </source>
</reference>
<dbReference type="NCBIfam" id="TIGR00685">
    <property type="entry name" value="T6PP"/>
    <property type="match status" value="1"/>
</dbReference>
<dbReference type="AlphaFoldDB" id="A0A0K2T056"/>
<comment type="similarity">
    <text evidence="1">In the N-terminal section; belongs to the glycosyltransferase 20 family.</text>
</comment>
<dbReference type="NCBIfam" id="TIGR01484">
    <property type="entry name" value="HAD-SF-IIB"/>
    <property type="match status" value="1"/>
</dbReference>
<comment type="similarity">
    <text evidence="2">In the C-terminal section; belongs to the trehalose phosphatase family.</text>
</comment>
<organism evidence="3">
    <name type="scientific">Lepeophtheirus salmonis</name>
    <name type="common">Salmon louse</name>
    <name type="synonym">Caligus salmonis</name>
    <dbReference type="NCBI Taxonomy" id="72036"/>
    <lineage>
        <taxon>Eukaryota</taxon>
        <taxon>Metazoa</taxon>
        <taxon>Ecdysozoa</taxon>
        <taxon>Arthropoda</taxon>
        <taxon>Crustacea</taxon>
        <taxon>Multicrustacea</taxon>
        <taxon>Hexanauplia</taxon>
        <taxon>Copepoda</taxon>
        <taxon>Siphonostomatoida</taxon>
        <taxon>Caligidae</taxon>
        <taxon>Lepeophtheirus</taxon>
    </lineage>
</organism>
<dbReference type="InterPro" id="IPR023214">
    <property type="entry name" value="HAD_sf"/>
</dbReference>
<dbReference type="InterPro" id="IPR006379">
    <property type="entry name" value="HAD-SF_hydro_IIB"/>
</dbReference>
<accession>A0A0K2T056</accession>
<dbReference type="PANTHER" id="PTHR10788">
    <property type="entry name" value="TREHALOSE-6-PHOSPHATE SYNTHASE"/>
    <property type="match status" value="1"/>
</dbReference>
<dbReference type="GO" id="GO:0005829">
    <property type="term" value="C:cytosol"/>
    <property type="evidence" value="ECO:0007669"/>
    <property type="project" value="TreeGrafter"/>
</dbReference>
<dbReference type="OrthoDB" id="755951at2759"/>
<name>A0A0K2T056_LEPSM</name>
<dbReference type="GO" id="GO:0004805">
    <property type="term" value="F:trehalose-phosphatase activity"/>
    <property type="evidence" value="ECO:0007669"/>
    <property type="project" value="TreeGrafter"/>
</dbReference>
<dbReference type="GO" id="GO:0003825">
    <property type="term" value="F:alpha,alpha-trehalose-phosphate synthase (UDP-forming) activity"/>
    <property type="evidence" value="ECO:0007669"/>
    <property type="project" value="TreeGrafter"/>
</dbReference>
<dbReference type="EMBL" id="HACA01002027">
    <property type="protein sequence ID" value="CDW19388.1"/>
    <property type="molecule type" value="Transcribed_RNA"/>
</dbReference>
<sequence length="767" mass="86288">MVITTKNLVVVSYRLPFVLEKNKETGELVRKASAGGLVTAVAPVVARSNGKWVGWPGHEYNEGITIPESSPSDKNPTADLKSNQIVPVKIEKEDHDLYYNGCCNGTLWPLFHSMPDKAIFEEDSWEGYKKVNGFFAQATLKVLRDILNESPDANPLIWIHDYQLMLAACTIREVCEIEKLRCKLAFFLHIPFPPWDLVNIFPWADSILQGMMSCDLIGFHTEDYVLNFMDCIQRGLGCRIDKSELLAEHYNRTVSILPLPIGIPFKIFNDLAKEAPPNKMDNDARIILGVDRLDYTKGLANRLLAFDRLLEKFPEYVGEVVLLQIAVPSRTDIKEYQDLKDLLDKLVGQINGKYSTTTWSPIRYIYGSVSQIELAGYYRDAEVGLITPLRDGMNLVAKEFVACRVDKPGVLILSPFAGAGKYMHEALTANPYEIGQLANVIDRALSMPIEDREVRMAALRNRERINDTENWLKMFLQSIGKITYDDPSRVQIPSVDRKMTPYAESDFNFLADYLVPNKTICLLLDYDGTLTPIVSHPDLAVIPPETKAILERLSHRKDVFIAIISGRSVSNAKKMVGLEGITYAGNHGLEISYPDGSQFTVPMPDDQVERTAKLIKALQDEVCSEGAWVENKGVLLTFHYRETPVELREKMVTNARKLIASHGFKVGESHCALEGKPKVQWNKGRAALHILRVTFGVNWTENARIIFAGDDVTDEDAIVALKGLSKTFRIVSHNMTATNADIRLPSQDSVVTLLRYIERHITSRDSQ</sequence>
<dbReference type="CDD" id="cd03788">
    <property type="entry name" value="GT20_TPS"/>
    <property type="match status" value="1"/>
</dbReference>
<dbReference type="FunFam" id="3.40.50.2000:FF:000150">
    <property type="entry name" value="Trehalose-6-phosphate synthase"/>
    <property type="match status" value="1"/>
</dbReference>
<protein>
    <submittedName>
        <fullName evidence="3">Alpha,alphatrehalosephosphate synthase [UDPforming] A-like [Bombus impatiens]</fullName>
    </submittedName>
</protein>
<dbReference type="InterPro" id="IPR003337">
    <property type="entry name" value="Trehalose_PPase"/>
</dbReference>